<feature type="compositionally biased region" description="Low complexity" evidence="1">
    <location>
        <begin position="149"/>
        <end position="160"/>
    </location>
</feature>
<protein>
    <submittedName>
        <fullName evidence="2">Uncharacterized protein</fullName>
    </submittedName>
</protein>
<dbReference type="EMBL" id="HBIR01043349">
    <property type="protein sequence ID" value="CAE0576594.1"/>
    <property type="molecule type" value="Transcribed_RNA"/>
</dbReference>
<evidence type="ECO:0000256" key="1">
    <source>
        <dbReference type="SAM" id="MobiDB-lite"/>
    </source>
</evidence>
<gene>
    <name evidence="2" type="ORF">EHUX00137_LOCUS33824</name>
</gene>
<feature type="region of interest" description="Disordered" evidence="1">
    <location>
        <begin position="149"/>
        <end position="189"/>
    </location>
</feature>
<accession>A0A7S3T9D8</accession>
<reference evidence="2" key="1">
    <citation type="submission" date="2021-01" db="EMBL/GenBank/DDBJ databases">
        <authorList>
            <person name="Corre E."/>
            <person name="Pelletier E."/>
            <person name="Niang G."/>
            <person name="Scheremetjew M."/>
            <person name="Finn R."/>
            <person name="Kale V."/>
            <person name="Holt S."/>
            <person name="Cochrane G."/>
            <person name="Meng A."/>
            <person name="Brown T."/>
            <person name="Cohen L."/>
        </authorList>
    </citation>
    <scope>NUCLEOTIDE SEQUENCE</scope>
    <source>
        <strain evidence="2">379</strain>
    </source>
</reference>
<sequence>MSLSAYELERLENIRRNHEHLARLGLADGMVPAAPPAPSAKGKRKASPAAGPSRRSSRLKDMPAPNVYIEHDPDEDEGRRRRKAQRRPLVLGGRDAAAASASEEEEDPDARPVEREEGLLTYVIGALESRPAEPAAEAAADAAVAVGASTSETTVAAEAGCSRSSPEGEKRRRKKKARRAVPPDGLSEEELLRMQQELYASARQHVEAAAAAAAPPSTGASAELPQSIDEVIRLMDEREPAARFFERQIDSSGGCSKTRKRLRDLAATEPDDPAVAWWVAAGGGRGHNVPWTPPDAASLEALINKIKGFWRQ</sequence>
<evidence type="ECO:0000313" key="2">
    <source>
        <dbReference type="EMBL" id="CAE0576594.1"/>
    </source>
</evidence>
<feature type="region of interest" description="Disordered" evidence="1">
    <location>
        <begin position="27"/>
        <end position="116"/>
    </location>
</feature>
<dbReference type="AlphaFoldDB" id="A0A7S3T9D8"/>
<name>A0A7S3T9D8_EMIHU</name>
<proteinExistence type="predicted"/>
<organism evidence="2">
    <name type="scientific">Emiliania huxleyi</name>
    <name type="common">Coccolithophore</name>
    <name type="synonym">Pontosphaera huxleyi</name>
    <dbReference type="NCBI Taxonomy" id="2903"/>
    <lineage>
        <taxon>Eukaryota</taxon>
        <taxon>Haptista</taxon>
        <taxon>Haptophyta</taxon>
        <taxon>Prymnesiophyceae</taxon>
        <taxon>Isochrysidales</taxon>
        <taxon>Noelaerhabdaceae</taxon>
        <taxon>Emiliania</taxon>
    </lineage>
</organism>